<feature type="compositionally biased region" description="Basic and acidic residues" evidence="1">
    <location>
        <begin position="171"/>
        <end position="198"/>
    </location>
</feature>
<feature type="compositionally biased region" description="Polar residues" evidence="1">
    <location>
        <begin position="98"/>
        <end position="114"/>
    </location>
</feature>
<accession>A0A9P6DF89</accession>
<dbReference type="AlphaFoldDB" id="A0A9P6DF89"/>
<proteinExistence type="predicted"/>
<name>A0A9P6DF89_PLEER</name>
<feature type="compositionally biased region" description="Polar residues" evidence="1">
    <location>
        <begin position="1"/>
        <end position="24"/>
    </location>
</feature>
<protein>
    <submittedName>
        <fullName evidence="2">Uncharacterized protein</fullName>
    </submittedName>
</protein>
<feature type="region of interest" description="Disordered" evidence="1">
    <location>
        <begin position="1"/>
        <end position="230"/>
    </location>
</feature>
<organism evidence="2 3">
    <name type="scientific">Pleurotus eryngii</name>
    <name type="common">Boletus of the steppes</name>
    <dbReference type="NCBI Taxonomy" id="5323"/>
    <lineage>
        <taxon>Eukaryota</taxon>
        <taxon>Fungi</taxon>
        <taxon>Dikarya</taxon>
        <taxon>Basidiomycota</taxon>
        <taxon>Agaricomycotina</taxon>
        <taxon>Agaricomycetes</taxon>
        <taxon>Agaricomycetidae</taxon>
        <taxon>Agaricales</taxon>
        <taxon>Pleurotineae</taxon>
        <taxon>Pleurotaceae</taxon>
        <taxon>Pleurotus</taxon>
    </lineage>
</organism>
<evidence type="ECO:0000313" key="3">
    <source>
        <dbReference type="Proteomes" id="UP000807025"/>
    </source>
</evidence>
<reference evidence="2" key="1">
    <citation type="submission" date="2020-11" db="EMBL/GenBank/DDBJ databases">
        <authorList>
            <consortium name="DOE Joint Genome Institute"/>
            <person name="Ahrendt S."/>
            <person name="Riley R."/>
            <person name="Andreopoulos W."/>
            <person name="Labutti K."/>
            <person name="Pangilinan J."/>
            <person name="Ruiz-Duenas F.J."/>
            <person name="Barrasa J.M."/>
            <person name="Sanchez-Garcia M."/>
            <person name="Camarero S."/>
            <person name="Miyauchi S."/>
            <person name="Serrano A."/>
            <person name="Linde D."/>
            <person name="Babiker R."/>
            <person name="Drula E."/>
            <person name="Ayuso-Fernandez I."/>
            <person name="Pacheco R."/>
            <person name="Padilla G."/>
            <person name="Ferreira P."/>
            <person name="Barriuso J."/>
            <person name="Kellner H."/>
            <person name="Castanera R."/>
            <person name="Alfaro M."/>
            <person name="Ramirez L."/>
            <person name="Pisabarro A.G."/>
            <person name="Kuo A."/>
            <person name="Tritt A."/>
            <person name="Lipzen A."/>
            <person name="He G."/>
            <person name="Yan M."/>
            <person name="Ng V."/>
            <person name="Cullen D."/>
            <person name="Martin F."/>
            <person name="Rosso M.-N."/>
            <person name="Henrissat B."/>
            <person name="Hibbett D."/>
            <person name="Martinez A.T."/>
            <person name="Grigoriev I.V."/>
        </authorList>
    </citation>
    <scope>NUCLEOTIDE SEQUENCE</scope>
    <source>
        <strain evidence="2">ATCC 90797</strain>
    </source>
</reference>
<comment type="caution">
    <text evidence="2">The sequence shown here is derived from an EMBL/GenBank/DDBJ whole genome shotgun (WGS) entry which is preliminary data.</text>
</comment>
<keyword evidence="3" id="KW-1185">Reference proteome</keyword>
<dbReference type="OrthoDB" id="10466728at2759"/>
<evidence type="ECO:0000313" key="2">
    <source>
        <dbReference type="EMBL" id="KAF9494228.1"/>
    </source>
</evidence>
<sequence>MPPTRSGSSGNRTARSQRSQNPHSQMKRPPSKGDAGNPSSGKGRKYASENERPDPSSIVHSDGRRRLSGPKHSKANPVIGTTGKRTTGLFPQDGRKIASNQQGTAPFSLSSTENAHPILAKKRAAEAPIKLPESSPDAEVRGNNNPSTATGERSYNPARGASVKAFPTHEYTAEIKTEKQPVETKTEKQPVKTNEKRQSKQPRRARMLNPPKISTPNPPKWTEIKVLNTR</sequence>
<dbReference type="Proteomes" id="UP000807025">
    <property type="component" value="Unassembled WGS sequence"/>
</dbReference>
<evidence type="ECO:0000256" key="1">
    <source>
        <dbReference type="SAM" id="MobiDB-lite"/>
    </source>
</evidence>
<gene>
    <name evidence="2" type="ORF">BDN71DRAFT_1590506</name>
</gene>
<feature type="compositionally biased region" description="Polar residues" evidence="1">
    <location>
        <begin position="142"/>
        <end position="153"/>
    </location>
</feature>
<dbReference type="EMBL" id="MU154575">
    <property type="protein sequence ID" value="KAF9494228.1"/>
    <property type="molecule type" value="Genomic_DNA"/>
</dbReference>